<keyword evidence="2" id="KW-1185">Reference proteome</keyword>
<proteinExistence type="predicted"/>
<evidence type="ECO:0000313" key="2">
    <source>
        <dbReference type="Proteomes" id="UP000613177"/>
    </source>
</evidence>
<dbReference type="AlphaFoldDB" id="A0A8H7SRY7"/>
<dbReference type="Gene3D" id="3.30.420.40">
    <property type="match status" value="1"/>
</dbReference>
<gene>
    <name evidence="1" type="ORF">INT48_001700</name>
</gene>
<comment type="caution">
    <text evidence="1">The sequence shown here is derived from an EMBL/GenBank/DDBJ whole genome shotgun (WGS) entry which is preliminary data.</text>
</comment>
<dbReference type="PANTHER" id="PTHR14187:SF5">
    <property type="entry name" value="HEAT SHOCK 70 KDA PROTEIN 12A"/>
    <property type="match status" value="1"/>
</dbReference>
<sequence length="565" mass="63850">MAPINKESPIHNDTFQYVIGIDFGTTYSGAGYMFIKNGSRGDVVDIKDWPKNNGGRHYKIPTIIRYHKTDRSQYKCGLEAEKETEGYDSCIRLFKLRLSDSTRTDLTELPEGLDIVTVISDYLKYLHKNICSSIHKALGCNSAIFEKKIESFRYCLTVPAIWTNGAKSKMREACILAGIIDRNDHVDRLLMVGEPEAAAIYSEKMKGGISIKSGERLMIVDAGGGTVDLTTFEKTVNSFKEIVEGDGNSSGSSELDRRFREFLDLETRSFSLDDVSLDQLAETFRTKTKLEIDPDTPDDIVYIDLPRSLNGRTIENDNGFRMDIDSLCIPTSLLLTRVFDPVIEEIVLLIDYQLGALDKDLLHYIILVGGFGQNTYLLQRIKDEYPNEKIVGDIIVPDVRELAVVRGAVYFGLDPYSISHRRMRVSYGISISSPFNEDLDRPEYKVFNSHGDAYCRNRFDPLVTKGTDVSINDRISRKYTTQNSKTFSLKLYSYTGKVAPRYVSVNNEDAEGTANIVADFVVPLPVSHDKDTSFEMDMYFGHMEIKIEVTFDGSEEKRTFTASYN</sequence>
<dbReference type="InterPro" id="IPR043129">
    <property type="entry name" value="ATPase_NBD"/>
</dbReference>
<dbReference type="Proteomes" id="UP000613177">
    <property type="component" value="Unassembled WGS sequence"/>
</dbReference>
<dbReference type="SUPFAM" id="SSF53067">
    <property type="entry name" value="Actin-like ATPase domain"/>
    <property type="match status" value="2"/>
</dbReference>
<reference evidence="1" key="1">
    <citation type="submission" date="2021-01" db="EMBL/GenBank/DDBJ databases">
        <title>Metabolic potential, ecology and presence of endohyphal bacteria is reflected in genomic diversity of Mucoromycotina.</title>
        <authorList>
            <person name="Muszewska A."/>
            <person name="Okrasinska A."/>
            <person name="Steczkiewicz K."/>
            <person name="Drgas O."/>
            <person name="Orlowska M."/>
            <person name="Perlinska-Lenart U."/>
            <person name="Aleksandrzak-Piekarczyk T."/>
            <person name="Szatraj K."/>
            <person name="Zielenkiewicz U."/>
            <person name="Pilsyk S."/>
            <person name="Malc E."/>
            <person name="Mieczkowski P."/>
            <person name="Kruszewska J.S."/>
            <person name="Biernat P."/>
            <person name="Pawlowska J."/>
        </authorList>
    </citation>
    <scope>NUCLEOTIDE SEQUENCE</scope>
    <source>
        <strain evidence="1">WA0000018081</strain>
    </source>
</reference>
<dbReference type="PANTHER" id="PTHR14187">
    <property type="entry name" value="ALPHA KINASE/ELONGATION FACTOR 2 KINASE"/>
    <property type="match status" value="1"/>
</dbReference>
<accession>A0A8H7SRY7</accession>
<organism evidence="1 2">
    <name type="scientific">Thamnidium elegans</name>
    <dbReference type="NCBI Taxonomy" id="101142"/>
    <lineage>
        <taxon>Eukaryota</taxon>
        <taxon>Fungi</taxon>
        <taxon>Fungi incertae sedis</taxon>
        <taxon>Mucoromycota</taxon>
        <taxon>Mucoromycotina</taxon>
        <taxon>Mucoromycetes</taxon>
        <taxon>Mucorales</taxon>
        <taxon>Mucorineae</taxon>
        <taxon>Mucoraceae</taxon>
        <taxon>Thamnidium</taxon>
    </lineage>
</organism>
<protein>
    <submittedName>
        <fullName evidence="1">Uncharacterized protein</fullName>
    </submittedName>
</protein>
<name>A0A8H7SRY7_9FUNG</name>
<evidence type="ECO:0000313" key="1">
    <source>
        <dbReference type="EMBL" id="KAG2233251.1"/>
    </source>
</evidence>
<dbReference type="EMBL" id="JAEPRE010000085">
    <property type="protein sequence ID" value="KAG2233251.1"/>
    <property type="molecule type" value="Genomic_DNA"/>
</dbReference>